<dbReference type="EMBL" id="CP002086">
    <property type="protein sequence ID" value="ADJ27410.1"/>
    <property type="molecule type" value="Genomic_DNA"/>
</dbReference>
<evidence type="ECO:0000256" key="1">
    <source>
        <dbReference type="SAM" id="Phobius"/>
    </source>
</evidence>
<name>D8KA95_NITWC</name>
<organism evidence="3 4">
    <name type="scientific">Nitrosococcus watsoni (strain C-113)</name>
    <dbReference type="NCBI Taxonomy" id="105559"/>
    <lineage>
        <taxon>Bacteria</taxon>
        <taxon>Pseudomonadati</taxon>
        <taxon>Pseudomonadota</taxon>
        <taxon>Gammaproteobacteria</taxon>
        <taxon>Chromatiales</taxon>
        <taxon>Chromatiaceae</taxon>
        <taxon>Nitrosococcus</taxon>
    </lineage>
</organism>
<dbReference type="PANTHER" id="PTHR40547">
    <property type="entry name" value="SLL0298 PROTEIN"/>
    <property type="match status" value="1"/>
</dbReference>
<feature type="transmembrane region" description="Helical" evidence="1">
    <location>
        <begin position="43"/>
        <end position="70"/>
    </location>
</feature>
<gene>
    <name evidence="3" type="ordered locus">Nwat_0445</name>
</gene>
<dbReference type="InterPro" id="IPR018639">
    <property type="entry name" value="DUF2062"/>
</dbReference>
<accession>D8KA95</accession>
<sequence length="178" mass="20439">MPRRIIKRYLPQPHQLQEHKHLRHLGEWFFASDLWHLSRRSTAGAVGIGLFIAFLPLPGQMLIAAIAAAWARVNLPVAILMVWVTNPLTMGPMFFFAYKVGTWLLGSPVYGPELDFTWQHWLQTRLAATWEPFLLGCLVVGMVAGITGGLLTLGLWRLEVSRRWRNRKRRKAISQMEK</sequence>
<feature type="transmembrane region" description="Helical" evidence="1">
    <location>
        <begin position="77"/>
        <end position="98"/>
    </location>
</feature>
<evidence type="ECO:0000313" key="4">
    <source>
        <dbReference type="Proteomes" id="UP000000393"/>
    </source>
</evidence>
<evidence type="ECO:0000313" key="3">
    <source>
        <dbReference type="EMBL" id="ADJ27410.1"/>
    </source>
</evidence>
<dbReference type="HOGENOM" id="CLU_102912_3_0_6"/>
<proteinExistence type="predicted"/>
<keyword evidence="4" id="KW-1185">Reference proteome</keyword>
<dbReference type="Proteomes" id="UP000000393">
    <property type="component" value="Chromosome"/>
</dbReference>
<dbReference type="PANTHER" id="PTHR40547:SF1">
    <property type="entry name" value="SLL0298 PROTEIN"/>
    <property type="match status" value="1"/>
</dbReference>
<dbReference type="STRING" id="105559.Nwat_0445"/>
<reference evidence="3 4" key="1">
    <citation type="submission" date="2010-06" db="EMBL/GenBank/DDBJ databases">
        <title>Complete sequence of chromosome of Nitrosococcus watsoni C-113.</title>
        <authorList>
            <consortium name="US DOE Joint Genome Institute"/>
            <person name="Lucas S."/>
            <person name="Copeland A."/>
            <person name="Lapidus A."/>
            <person name="Cheng J.-F."/>
            <person name="Bruce D."/>
            <person name="Goodwin L."/>
            <person name="Pitluck S."/>
            <person name="Malfatti S.A."/>
            <person name="Chain P.S.G."/>
            <person name="Land M."/>
            <person name="Hauser L."/>
            <person name="Kyrpides N."/>
            <person name="Ivanova N."/>
            <person name="Cambell M.A."/>
            <person name="Heidelberg J.F."/>
            <person name="Klotz M.G."/>
            <person name="Woyke T."/>
        </authorList>
    </citation>
    <scope>NUCLEOTIDE SEQUENCE [LARGE SCALE GENOMIC DNA]</scope>
    <source>
        <strain evidence="3 4">C-113</strain>
    </source>
</reference>
<feature type="transmembrane region" description="Helical" evidence="1">
    <location>
        <begin position="133"/>
        <end position="158"/>
    </location>
</feature>
<dbReference type="KEGG" id="nwa:Nwat_0445"/>
<keyword evidence="1" id="KW-0472">Membrane</keyword>
<dbReference type="eggNOG" id="COG3216">
    <property type="taxonomic scope" value="Bacteria"/>
</dbReference>
<dbReference type="Pfam" id="PF09835">
    <property type="entry name" value="DUF2062"/>
    <property type="match status" value="1"/>
</dbReference>
<keyword evidence="1" id="KW-1133">Transmembrane helix</keyword>
<dbReference type="AlphaFoldDB" id="D8KA95"/>
<keyword evidence="1" id="KW-0812">Transmembrane</keyword>
<feature type="domain" description="DUF2062" evidence="2">
    <location>
        <begin position="22"/>
        <end position="165"/>
    </location>
</feature>
<protein>
    <recommendedName>
        <fullName evidence="2">DUF2062 domain-containing protein</fullName>
    </recommendedName>
</protein>
<dbReference type="RefSeq" id="WP_013219520.1">
    <property type="nucleotide sequence ID" value="NC_014315.1"/>
</dbReference>
<dbReference type="OrthoDB" id="9786029at2"/>
<evidence type="ECO:0000259" key="2">
    <source>
        <dbReference type="Pfam" id="PF09835"/>
    </source>
</evidence>